<evidence type="ECO:0008006" key="2">
    <source>
        <dbReference type="Google" id="ProtNLM"/>
    </source>
</evidence>
<dbReference type="InterPro" id="IPR015919">
    <property type="entry name" value="Cadherin-like_sf"/>
</dbReference>
<dbReference type="SUPFAM" id="SSF49313">
    <property type="entry name" value="Cadherin-like"/>
    <property type="match status" value="1"/>
</dbReference>
<accession>A0A382S687</accession>
<evidence type="ECO:0000313" key="1">
    <source>
        <dbReference type="EMBL" id="SVD04965.1"/>
    </source>
</evidence>
<dbReference type="InterPro" id="IPR013783">
    <property type="entry name" value="Ig-like_fold"/>
</dbReference>
<dbReference type="EMBL" id="UINC01126466">
    <property type="protein sequence ID" value="SVD04965.1"/>
    <property type="molecule type" value="Genomic_DNA"/>
</dbReference>
<dbReference type="GO" id="GO:0016020">
    <property type="term" value="C:membrane"/>
    <property type="evidence" value="ECO:0007669"/>
    <property type="project" value="InterPro"/>
</dbReference>
<dbReference type="AlphaFoldDB" id="A0A382S687"/>
<gene>
    <name evidence="1" type="ORF">METZ01_LOCUS357819</name>
</gene>
<proteinExistence type="predicted"/>
<sequence length="314" mass="35954">PIDNKIEEENIVEIVAEEINDIEPNIVDPPILDVKTNIKKIEVEPEKQVYVDTVQTEFEEFAEGKLTAETDPFKKKKQASSVEEFKTKEEEYREKLKTHTKILKDGKNIWVLKDSLSFYGDSLLIEIPEIKLEDDFIVPTPSIDSLVISETIEDTTFIPIKIEEPTMVETDYLEISYAELINHQAQFSWEPHVKAGDYSFIITSTDGFTSDTSSFVISVHPEINLNENKTHFTATVDQMFHTNLTLNQSPRSEKFEYHLINAPENMRIDAEGTINWVPLPTQVDYYNFAIEVTDGIATSILQYKIYVNAPPVIS</sequence>
<reference evidence="1" key="1">
    <citation type="submission" date="2018-05" db="EMBL/GenBank/DDBJ databases">
        <authorList>
            <person name="Lanie J.A."/>
            <person name="Ng W.-L."/>
            <person name="Kazmierczak K.M."/>
            <person name="Andrzejewski T.M."/>
            <person name="Davidsen T.M."/>
            <person name="Wayne K.J."/>
            <person name="Tettelin H."/>
            <person name="Glass J.I."/>
            <person name="Rusch D."/>
            <person name="Podicherti R."/>
            <person name="Tsui H.-C.T."/>
            <person name="Winkler M.E."/>
        </authorList>
    </citation>
    <scope>NUCLEOTIDE SEQUENCE</scope>
</reference>
<feature type="non-terminal residue" evidence="1">
    <location>
        <position position="314"/>
    </location>
</feature>
<name>A0A382S687_9ZZZZ</name>
<feature type="non-terminal residue" evidence="1">
    <location>
        <position position="1"/>
    </location>
</feature>
<organism evidence="1">
    <name type="scientific">marine metagenome</name>
    <dbReference type="NCBI Taxonomy" id="408172"/>
    <lineage>
        <taxon>unclassified sequences</taxon>
        <taxon>metagenomes</taxon>
        <taxon>ecological metagenomes</taxon>
    </lineage>
</organism>
<dbReference type="Gene3D" id="2.60.40.10">
    <property type="entry name" value="Immunoglobulins"/>
    <property type="match status" value="1"/>
</dbReference>
<dbReference type="GO" id="GO:0005509">
    <property type="term" value="F:calcium ion binding"/>
    <property type="evidence" value="ECO:0007669"/>
    <property type="project" value="InterPro"/>
</dbReference>
<protein>
    <recommendedName>
        <fullName evidence="2">Cadherin domain-containing protein</fullName>
    </recommendedName>
</protein>